<dbReference type="Pfam" id="PF09424">
    <property type="entry name" value="YqeY"/>
    <property type="match status" value="1"/>
</dbReference>
<dbReference type="GO" id="GO:0016884">
    <property type="term" value="F:carbon-nitrogen ligase activity, with glutamine as amido-N-donor"/>
    <property type="evidence" value="ECO:0007669"/>
    <property type="project" value="InterPro"/>
</dbReference>
<evidence type="ECO:0000313" key="1">
    <source>
        <dbReference type="EMBL" id="DAE17701.1"/>
    </source>
</evidence>
<name>A0A8S5QG10_9CAUD</name>
<dbReference type="SUPFAM" id="SSF89095">
    <property type="entry name" value="GatB/YqeY motif"/>
    <property type="match status" value="1"/>
</dbReference>
<dbReference type="InterPro" id="IPR019004">
    <property type="entry name" value="YqeY/Aim41"/>
</dbReference>
<organism evidence="1">
    <name type="scientific">Myoviridae sp. ctn8H20</name>
    <dbReference type="NCBI Taxonomy" id="2825169"/>
    <lineage>
        <taxon>Viruses</taxon>
        <taxon>Duplodnaviria</taxon>
        <taxon>Heunggongvirae</taxon>
        <taxon>Uroviricota</taxon>
        <taxon>Caudoviricetes</taxon>
    </lineage>
</organism>
<accession>A0A8S5QG10</accession>
<sequence length="152" mass="17756">MIPLSRSTIFGNQLKENKMKKFISVEQIKEERKLHRGNDTVYMLIGTILGELDRLPIPRTEQPSEQDIYKVIKKLYEAAKEINSPEEIKFLEDYIIKVMSEDELEEVIGKMIMSKDKKPNIGSIMQELKSKYPNQYDGKLASIIIKEILEMY</sequence>
<dbReference type="InterPro" id="IPR003789">
    <property type="entry name" value="Asn/Gln_tRNA_amidoTrase-B-like"/>
</dbReference>
<dbReference type="Gene3D" id="1.10.10.410">
    <property type="match status" value="1"/>
</dbReference>
<reference evidence="1" key="1">
    <citation type="journal article" date="2021" name="Proc. Natl. Acad. Sci. U.S.A.">
        <title>A Catalog of Tens of Thousands of Viruses from Human Metagenomes Reveals Hidden Associations with Chronic Diseases.</title>
        <authorList>
            <person name="Tisza M.J."/>
            <person name="Buck C.B."/>
        </authorList>
    </citation>
    <scope>NUCLEOTIDE SEQUENCE</scope>
    <source>
        <strain evidence="1">Ctn8H20</strain>
    </source>
</reference>
<proteinExistence type="predicted"/>
<protein>
    <submittedName>
        <fullName evidence="1">YqeY-like protein</fullName>
    </submittedName>
</protein>
<dbReference type="EMBL" id="BK015645">
    <property type="protein sequence ID" value="DAE17701.1"/>
    <property type="molecule type" value="Genomic_DNA"/>
</dbReference>
<dbReference type="InterPro" id="IPR023168">
    <property type="entry name" value="GatB_Yqey_C_2"/>
</dbReference>